<dbReference type="RefSeq" id="XP_022349874.1">
    <property type="nucleotide sequence ID" value="XM_022494166.1"/>
</dbReference>
<gene>
    <name evidence="2" type="primary">LOC111141547</name>
</gene>
<sequence length="125" mass="13704">MNNLAASITKIVYSFQSGNQIQATYWVTVEKDGDSFATGKTTLILSHDCKILKDKLIPNIKVKSSEHSVTPPEAEDEVQDIMPVVLKKVLSAINELTSIWNVPPGITSNSLTKAKVEVLKSTKSF</sequence>
<organism evidence="1 2">
    <name type="scientific">Enhydra lutris kenyoni</name>
    <name type="common">northern sea otter</name>
    <dbReference type="NCBI Taxonomy" id="391180"/>
    <lineage>
        <taxon>Eukaryota</taxon>
        <taxon>Metazoa</taxon>
        <taxon>Chordata</taxon>
        <taxon>Craniata</taxon>
        <taxon>Vertebrata</taxon>
        <taxon>Euteleostomi</taxon>
        <taxon>Mammalia</taxon>
        <taxon>Eutheria</taxon>
        <taxon>Laurasiatheria</taxon>
        <taxon>Carnivora</taxon>
        <taxon>Caniformia</taxon>
        <taxon>Musteloidea</taxon>
        <taxon>Mustelidae</taxon>
        <taxon>Lutrinae</taxon>
        <taxon>Enhydra</taxon>
    </lineage>
</organism>
<name>A0A2Y9IRC3_ENHLU</name>
<dbReference type="Proteomes" id="UP000248482">
    <property type="component" value="Unplaced"/>
</dbReference>
<dbReference type="PANTHER" id="PTHR40142">
    <property type="entry name" value="BPI FOLD-CONTAINING FAMILY B, MEMBER 9B-RELATED"/>
    <property type="match status" value="1"/>
</dbReference>
<dbReference type="GO" id="GO:0007608">
    <property type="term" value="P:sensory perception of smell"/>
    <property type="evidence" value="ECO:0007669"/>
    <property type="project" value="InterPro"/>
</dbReference>
<keyword evidence="1" id="KW-1185">Reference proteome</keyword>
<dbReference type="STRING" id="391180.A0A2Y9IRC3"/>
<dbReference type="InterPro" id="IPR034433">
    <property type="entry name" value="Vomeromodulin"/>
</dbReference>
<dbReference type="KEGG" id="elk:111141547"/>
<dbReference type="GeneID" id="111141547"/>
<dbReference type="PANTHER" id="PTHR40142:SF1">
    <property type="entry name" value="BPI FOLD CONTAINING FAMILY B, MEMBER 9B-RELATED"/>
    <property type="match status" value="1"/>
</dbReference>
<proteinExistence type="predicted"/>
<accession>A0A2Y9IRC3</accession>
<protein>
    <submittedName>
        <fullName evidence="2">Vomeromodulin-like</fullName>
    </submittedName>
</protein>
<dbReference type="OrthoDB" id="9634347at2759"/>
<evidence type="ECO:0000313" key="1">
    <source>
        <dbReference type="Proteomes" id="UP000248482"/>
    </source>
</evidence>
<evidence type="ECO:0000313" key="2">
    <source>
        <dbReference type="RefSeq" id="XP_022349874.1"/>
    </source>
</evidence>
<dbReference type="AlphaFoldDB" id="A0A2Y9IRC3"/>
<reference evidence="2" key="1">
    <citation type="submission" date="2025-08" db="UniProtKB">
        <authorList>
            <consortium name="RefSeq"/>
        </authorList>
    </citation>
    <scope>IDENTIFICATION</scope>
    <source>
        <tissue evidence="2">Blood</tissue>
    </source>
</reference>